<gene>
    <name evidence="2" type="ORF">LCGC14_2944050</name>
</gene>
<keyword evidence="1" id="KW-0472">Membrane</keyword>
<dbReference type="AlphaFoldDB" id="A0A0F8XHR1"/>
<keyword evidence="1" id="KW-1133">Transmembrane helix</keyword>
<sequence>MATILKLITRLMIFLWIYNIGYGISAFCLWAFFQSFFCRKLGYLIIISPSGVYYKQVLSSGVFYWNQVTYIKEEILPELMGGNITISISLERDIKFRSDLNNEFPKKVEIEMFYTISYIYSHRGEKP</sequence>
<name>A0A0F8XHR1_9ZZZZ</name>
<organism evidence="2">
    <name type="scientific">marine sediment metagenome</name>
    <dbReference type="NCBI Taxonomy" id="412755"/>
    <lineage>
        <taxon>unclassified sequences</taxon>
        <taxon>metagenomes</taxon>
        <taxon>ecological metagenomes</taxon>
    </lineage>
</organism>
<comment type="caution">
    <text evidence="2">The sequence shown here is derived from an EMBL/GenBank/DDBJ whole genome shotgun (WGS) entry which is preliminary data.</text>
</comment>
<evidence type="ECO:0000313" key="2">
    <source>
        <dbReference type="EMBL" id="KKK68438.1"/>
    </source>
</evidence>
<accession>A0A0F8XHR1</accession>
<evidence type="ECO:0000256" key="1">
    <source>
        <dbReference type="SAM" id="Phobius"/>
    </source>
</evidence>
<feature type="transmembrane region" description="Helical" evidence="1">
    <location>
        <begin position="12"/>
        <end position="33"/>
    </location>
</feature>
<keyword evidence="1" id="KW-0812">Transmembrane</keyword>
<proteinExistence type="predicted"/>
<protein>
    <submittedName>
        <fullName evidence="2">Uncharacterized protein</fullName>
    </submittedName>
</protein>
<dbReference type="EMBL" id="LAZR01059137">
    <property type="protein sequence ID" value="KKK68438.1"/>
    <property type="molecule type" value="Genomic_DNA"/>
</dbReference>
<reference evidence="2" key="1">
    <citation type="journal article" date="2015" name="Nature">
        <title>Complex archaea that bridge the gap between prokaryotes and eukaryotes.</title>
        <authorList>
            <person name="Spang A."/>
            <person name="Saw J.H."/>
            <person name="Jorgensen S.L."/>
            <person name="Zaremba-Niedzwiedzka K."/>
            <person name="Martijn J."/>
            <person name="Lind A.E."/>
            <person name="van Eijk R."/>
            <person name="Schleper C."/>
            <person name="Guy L."/>
            <person name="Ettema T.J."/>
        </authorList>
    </citation>
    <scope>NUCLEOTIDE SEQUENCE</scope>
</reference>